<organism evidence="14 15">
    <name type="scientific">Hallella multisaccharivorax DSM 17128</name>
    <dbReference type="NCBI Taxonomy" id="688246"/>
    <lineage>
        <taxon>Bacteria</taxon>
        <taxon>Pseudomonadati</taxon>
        <taxon>Bacteroidota</taxon>
        <taxon>Bacteroidia</taxon>
        <taxon>Bacteroidales</taxon>
        <taxon>Prevotellaceae</taxon>
        <taxon>Hallella</taxon>
    </lineage>
</organism>
<dbReference type="OrthoDB" id="9805019at2"/>
<dbReference type="GO" id="GO:0015450">
    <property type="term" value="F:protein-transporting ATPase activity"/>
    <property type="evidence" value="ECO:0007669"/>
    <property type="project" value="InterPro"/>
</dbReference>
<dbReference type="PRINTS" id="PR01755">
    <property type="entry name" value="SECFTRNLCASE"/>
</dbReference>
<dbReference type="GO" id="GO:0006605">
    <property type="term" value="P:protein targeting"/>
    <property type="evidence" value="ECO:0007669"/>
    <property type="project" value="UniProtKB-UniRule"/>
</dbReference>
<evidence type="ECO:0000256" key="9">
    <source>
        <dbReference type="HAMAP-Rule" id="MF_01463"/>
    </source>
</evidence>
<dbReference type="PANTHER" id="PTHR30081:SF1">
    <property type="entry name" value="PROTEIN TRANSLOCASE SUBUNIT SECD"/>
    <property type="match status" value="1"/>
</dbReference>
<dbReference type="eggNOG" id="COG0341">
    <property type="taxonomic scope" value="Bacteria"/>
</dbReference>
<keyword evidence="2 9" id="KW-0813">Transport</keyword>
<comment type="subunit">
    <text evidence="9">Forms a complex with SecF. Part of the essential Sec protein translocation apparatus which comprises SecA, SecYEG and auxiliary proteins SecDF. Other proteins may also be involved.</text>
</comment>
<dbReference type="Pfam" id="PF22599">
    <property type="entry name" value="SecDF_P1_head"/>
    <property type="match status" value="1"/>
</dbReference>
<dbReference type="HOGENOM" id="CLU_007894_3_0_10"/>
<dbReference type="Gene3D" id="1.20.1640.10">
    <property type="entry name" value="Multidrug efflux transporter AcrB transmembrane domain"/>
    <property type="match status" value="2"/>
</dbReference>
<dbReference type="GO" id="GO:0005886">
    <property type="term" value="C:plasma membrane"/>
    <property type="evidence" value="ECO:0007669"/>
    <property type="project" value="UniProtKB-SubCell"/>
</dbReference>
<dbReference type="InterPro" id="IPR022813">
    <property type="entry name" value="SecD/SecF_arch_bac"/>
</dbReference>
<evidence type="ECO:0000256" key="5">
    <source>
        <dbReference type="ARBA" id="ARBA00022927"/>
    </source>
</evidence>
<evidence type="ECO:0000256" key="8">
    <source>
        <dbReference type="ARBA" id="ARBA00023136"/>
    </source>
</evidence>
<dbReference type="SUPFAM" id="SSF82866">
    <property type="entry name" value="Multidrug efflux transporter AcrB transmembrane domain"/>
    <property type="match status" value="2"/>
</dbReference>
<evidence type="ECO:0000256" key="6">
    <source>
        <dbReference type="ARBA" id="ARBA00022989"/>
    </source>
</evidence>
<comment type="similarity">
    <text evidence="9">Belongs to the SecD/SecF family. SecD subfamily.</text>
</comment>
<dbReference type="InterPro" id="IPR048631">
    <property type="entry name" value="SecD_1st"/>
</dbReference>
<gene>
    <name evidence="10" type="primary">secF</name>
    <name evidence="9" type="synonym">secD</name>
    <name evidence="14" type="ORF">Premu_0702</name>
</gene>
<dbReference type="AlphaFoldDB" id="F8N689"/>
<feature type="transmembrane region" description="Helical" evidence="9">
    <location>
        <begin position="974"/>
        <end position="1001"/>
    </location>
</feature>
<dbReference type="InterPro" id="IPR022646">
    <property type="entry name" value="SecD/SecF_CS"/>
</dbReference>
<comment type="subunit">
    <text evidence="10">Forms a complex with SecD. Part of the essential Sec protein translocation apparatus which comprises SecA, SecYEG and auxiliary proteins SecDF. Other proteins may also be involved.</text>
</comment>
<evidence type="ECO:0000256" key="3">
    <source>
        <dbReference type="ARBA" id="ARBA00022475"/>
    </source>
</evidence>
<dbReference type="eggNOG" id="COG0342">
    <property type="taxonomic scope" value="Bacteria"/>
</dbReference>
<evidence type="ECO:0000256" key="1">
    <source>
        <dbReference type="ARBA" id="ARBA00004651"/>
    </source>
</evidence>
<dbReference type="Pfam" id="PF02355">
    <property type="entry name" value="SecD_SecF_C"/>
    <property type="match status" value="2"/>
</dbReference>
<dbReference type="HAMAP" id="MF_01464_B">
    <property type="entry name" value="SecF_B"/>
    <property type="match status" value="1"/>
</dbReference>
<dbReference type="Proteomes" id="UP000002772">
    <property type="component" value="Unassembled WGS sequence"/>
</dbReference>
<dbReference type="InterPro" id="IPR022645">
    <property type="entry name" value="SecD/SecF_bac"/>
</dbReference>
<feature type="transmembrane region" description="Helical" evidence="9">
    <location>
        <begin position="532"/>
        <end position="554"/>
    </location>
</feature>
<sequence>MQNKGIVITTAVLLTLVSLFYLSFPIATSYYDSQAAKRPDAVAQQDYKDSVKYLGIYSYQKCLETQIGLGLDLKGGMNVILEISVPDVVENLADHKTDIAFTRSMDEARKEQQATQGDFITLFINAYHKNAPGHKLAEVFSTTELQGKVSPTSTDGEVEKALRSEVSAAIDNSFNVVRTRIDQFGVVQPNIQKVQGTEGRISVEMPGIREPERMRKLLQGSANLEFWETYNADEVLPYLQQLDQRMANGDADEKDETDSVKADKDVAAAKATAEKEVKQAKQEQPKFQIKGKNAKKNIQATPDAQLQEAKKLHPLLAMLQTTGQGLSVCGYASVRDTAAINKIIYSRLARQILPSDLKLLWSAKPADGIQAKNIFELHALKVTTTNGRAPLEGDVVVQAKDEFNQVTGQPEVSMTMNSDGARRWAELTKANVGKAIAIVLDNVVYSAPRVNGEISGGQSAISGNFTVQDTKDLANTLNSGRMPAPAHIVQEEVVGPTLGAQSIQQGLVSFIVAFILLIFFMLAIYNIIPGSIAIGALLINVFFTLGILTSFQAALTMSGIAGMVLSLGTAVDANVLVYERIKEELRKGKDMRKAISEGYSNAFSAIFDSNLTSLITGIILLVVGTGPIRGFATTWIIGIVCNFFTAVYLTRLLYEYKLNHGHWMHLKFWTGFSKNLMQNTKYPFMSMYKTSFVLYAVAIAIAIGSFAVRGLSRSIDFTGGRNYVVTLNKSVPVEDVRPVLQNAFVNTTGNNKGKLATTTVIALGTDGKTIRVSTNWDIDSNDPNADDKAETILYNGLHKAGFVSQASVDAFKNPDIRQGGSIISSSKVGPSVAKDITRNAVYSVGLALLCIFLYILIRFRNVGFSVGSILALAIDTTMVIGLFSLCYGWIGFSLEIDQTFIGAILTVIGYDINDSVVVFDRIRENLRLHPKGDMQKIFNDSINETLARTINTSLSTLIVLLAIFILGGDSIRSFSFAMIVGVFVGTLSSIFLASPIAYIVLGKKIEKRDNGIAEVAAAEPANA</sequence>
<feature type="transmembrane region" description="Helical" evidence="9">
    <location>
        <begin position="840"/>
        <end position="857"/>
    </location>
</feature>
<comment type="function">
    <text evidence="9">Part of the Sec protein translocase complex. Interacts with the SecYEG preprotein conducting channel. SecDF uses the proton motive force (PMF) to complete protein translocation after the ATP-dependent function of SecA.</text>
</comment>
<feature type="domain" description="SecDF P1 head subdomain" evidence="13">
    <location>
        <begin position="388"/>
        <end position="484"/>
    </location>
</feature>
<dbReference type="NCBIfam" id="TIGR01129">
    <property type="entry name" value="secD"/>
    <property type="match status" value="1"/>
</dbReference>
<comment type="similarity">
    <text evidence="10">Belongs to the SecD/SecF family. SecF subfamily.</text>
</comment>
<keyword evidence="4 9" id="KW-0812">Transmembrane</keyword>
<feature type="transmembrane region" description="Helical" evidence="9">
    <location>
        <begin position="599"/>
        <end position="623"/>
    </location>
</feature>
<evidence type="ECO:0000256" key="10">
    <source>
        <dbReference type="HAMAP-Rule" id="MF_01464"/>
    </source>
</evidence>
<dbReference type="NCBIfam" id="TIGR00966">
    <property type="entry name" value="transloc_SecF"/>
    <property type="match status" value="1"/>
</dbReference>
<keyword evidence="6 9" id="KW-1133">Transmembrane helix</keyword>
<dbReference type="InterPro" id="IPR048634">
    <property type="entry name" value="SecD_SecF_C"/>
</dbReference>
<dbReference type="GO" id="GO:0043952">
    <property type="term" value="P:protein transport by the Sec complex"/>
    <property type="evidence" value="ECO:0007669"/>
    <property type="project" value="UniProtKB-UniRule"/>
</dbReference>
<dbReference type="Pfam" id="PF07549">
    <property type="entry name" value="Sec_GG"/>
    <property type="match status" value="1"/>
</dbReference>
<keyword evidence="8 9" id="KW-0472">Membrane</keyword>
<evidence type="ECO:0000259" key="12">
    <source>
        <dbReference type="Pfam" id="PF21760"/>
    </source>
</evidence>
<dbReference type="HAMAP" id="MF_01463_B">
    <property type="entry name" value="SecD_B"/>
    <property type="match status" value="1"/>
</dbReference>
<proteinExistence type="inferred from homology"/>
<comment type="subcellular location">
    <subcellularLocation>
        <location evidence="1 9">Cell membrane</location>
        <topology evidence="1 9">Multi-pass membrane protein</topology>
    </subcellularLocation>
</comment>
<dbReference type="RefSeq" id="WP_007573140.1">
    <property type="nucleotide sequence ID" value="NZ_BPTS01000001.1"/>
</dbReference>
<dbReference type="InterPro" id="IPR055344">
    <property type="entry name" value="SecD_SecF_C_bact"/>
</dbReference>
<comment type="caution">
    <text evidence="9">Lacks conserved residue(s) required for the propagation of feature annotation.</text>
</comment>
<accession>F8N689</accession>
<feature type="transmembrane region" description="Helical" evidence="9">
    <location>
        <begin position="506"/>
        <end position="525"/>
    </location>
</feature>
<name>F8N689_9BACT</name>
<dbReference type="Gene3D" id="3.30.1360.200">
    <property type="match status" value="1"/>
</dbReference>
<feature type="transmembrane region" description="Helical" evidence="9">
    <location>
        <begin position="869"/>
        <end position="892"/>
    </location>
</feature>
<feature type="transmembrane region" description="Helical" evidence="9">
    <location>
        <begin position="946"/>
        <end position="968"/>
    </location>
</feature>
<feature type="transmembrane region" description="Helical" evidence="9">
    <location>
        <begin position="635"/>
        <end position="654"/>
    </location>
</feature>
<protein>
    <recommendedName>
        <fullName evidence="9 10">Multifunctional fusion protein</fullName>
    </recommendedName>
    <domain>
        <recommendedName>
            <fullName evidence="9">Protein translocase subunit SecD</fullName>
        </recommendedName>
    </domain>
    <domain>
        <recommendedName>
            <fullName evidence="10">Protein-export membrane protein SecF</fullName>
        </recommendedName>
    </domain>
</protein>
<dbReference type="FunFam" id="1.20.1640.10:FF:000004">
    <property type="entry name" value="Protein translocase subunit SecD"/>
    <property type="match status" value="1"/>
</dbReference>
<keyword evidence="7 9" id="KW-0811">Translocation</keyword>
<evidence type="ECO:0000256" key="2">
    <source>
        <dbReference type="ARBA" id="ARBA00022448"/>
    </source>
</evidence>
<evidence type="ECO:0000256" key="7">
    <source>
        <dbReference type="ARBA" id="ARBA00023010"/>
    </source>
</evidence>
<feature type="domain" description="Protein export membrane protein SecD/SecF C-terminal" evidence="11">
    <location>
        <begin position="821"/>
        <end position="999"/>
    </location>
</feature>
<dbReference type="NCBIfam" id="NF009585">
    <property type="entry name" value="PRK13024.1-5"/>
    <property type="match status" value="1"/>
</dbReference>
<evidence type="ECO:0000259" key="11">
    <source>
        <dbReference type="Pfam" id="PF02355"/>
    </source>
</evidence>
<feature type="domain" description="Protein translocase subunit SecDF P1" evidence="12">
    <location>
        <begin position="171"/>
        <end position="228"/>
    </location>
</feature>
<dbReference type="GO" id="GO:0065002">
    <property type="term" value="P:intracellular protein transmembrane transport"/>
    <property type="evidence" value="ECO:0007669"/>
    <property type="project" value="UniProtKB-UniRule"/>
</dbReference>
<dbReference type="NCBIfam" id="TIGR00916">
    <property type="entry name" value="2A0604s01"/>
    <property type="match status" value="1"/>
</dbReference>
<keyword evidence="5 9" id="KW-0653">Protein transport</keyword>
<keyword evidence="15" id="KW-1185">Reference proteome</keyword>
<dbReference type="Gene3D" id="3.30.70.3220">
    <property type="match status" value="1"/>
</dbReference>
<evidence type="ECO:0000256" key="4">
    <source>
        <dbReference type="ARBA" id="ARBA00022692"/>
    </source>
</evidence>
<dbReference type="PANTHER" id="PTHR30081">
    <property type="entry name" value="PROTEIN-EXPORT MEMBRANE PROTEIN SEC"/>
    <property type="match status" value="1"/>
</dbReference>
<keyword evidence="3 9" id="KW-1003">Cell membrane</keyword>
<reference evidence="15" key="1">
    <citation type="journal article" date="2011" name="Stand. Genomic Sci.">
        <title>Non-contiguous finished genome sequence of the opportunistic oral pathogen Prevotella multisaccharivorax type strain (PPPA20).</title>
        <authorList>
            <person name="Pati A."/>
            <person name="Gronow S."/>
            <person name="Lu M."/>
            <person name="Lapidus A."/>
            <person name="Nolan M."/>
            <person name="Lucas S."/>
            <person name="Hammon N."/>
            <person name="Deshpande S."/>
            <person name="Cheng J.F."/>
            <person name="Tapia R."/>
            <person name="Han C."/>
            <person name="Goodwin L."/>
            <person name="Pitluck S."/>
            <person name="Liolios K."/>
            <person name="Pagani I."/>
            <person name="Mavromatis K."/>
            <person name="Mikhailova N."/>
            <person name="Huntemann M."/>
            <person name="Chen A."/>
            <person name="Palaniappan K."/>
            <person name="Land M."/>
            <person name="Hauser L."/>
            <person name="Detter J.C."/>
            <person name="Brambilla E.M."/>
            <person name="Rohde M."/>
            <person name="Goker M."/>
            <person name="Woyke T."/>
            <person name="Bristow J."/>
            <person name="Eisen J.A."/>
            <person name="Markowitz V."/>
            <person name="Hugenholtz P."/>
            <person name="Kyrpides N.C."/>
            <person name="Klenk H.P."/>
            <person name="Ivanova N."/>
        </authorList>
    </citation>
    <scope>NUCLEOTIDE SEQUENCE [LARGE SCALE GENOMIC DNA]</scope>
    <source>
        <strain evidence="15">DSM 17128</strain>
    </source>
</reference>
<dbReference type="InterPro" id="IPR054384">
    <property type="entry name" value="SecDF_P1_head"/>
</dbReference>
<evidence type="ECO:0000313" key="14">
    <source>
        <dbReference type="EMBL" id="EGN56170.1"/>
    </source>
</evidence>
<feature type="domain" description="Protein export membrane protein SecD/SecF C-terminal" evidence="11">
    <location>
        <begin position="486"/>
        <end position="651"/>
    </location>
</feature>
<evidence type="ECO:0000259" key="13">
    <source>
        <dbReference type="Pfam" id="PF22599"/>
    </source>
</evidence>
<dbReference type="STRING" id="688246.Premu_0702"/>
<dbReference type="InterPro" id="IPR005791">
    <property type="entry name" value="SecD"/>
</dbReference>
<evidence type="ECO:0000313" key="15">
    <source>
        <dbReference type="Proteomes" id="UP000002772"/>
    </source>
</evidence>
<feature type="transmembrane region" description="Helical" evidence="9">
    <location>
        <begin position="692"/>
        <end position="711"/>
    </location>
</feature>
<dbReference type="Pfam" id="PF21760">
    <property type="entry name" value="SecD_1st"/>
    <property type="match status" value="1"/>
</dbReference>
<dbReference type="InterPro" id="IPR005665">
    <property type="entry name" value="SecF_bac"/>
</dbReference>
<dbReference type="EMBL" id="GL945017">
    <property type="protein sequence ID" value="EGN56170.1"/>
    <property type="molecule type" value="Genomic_DNA"/>
</dbReference>